<feature type="coiled-coil region" evidence="6">
    <location>
        <begin position="167"/>
        <end position="208"/>
    </location>
</feature>
<proteinExistence type="predicted"/>
<feature type="domain" description="PAS" evidence="8">
    <location>
        <begin position="198"/>
        <end position="242"/>
    </location>
</feature>
<dbReference type="Proteomes" id="UP001157960">
    <property type="component" value="Unassembled WGS sequence"/>
</dbReference>
<accession>A0ABY1NLH0</accession>
<keyword evidence="5" id="KW-0418">Kinase</keyword>
<dbReference type="SMART" id="SM00065">
    <property type="entry name" value="GAF"/>
    <property type="match status" value="1"/>
</dbReference>
<evidence type="ECO:0000259" key="8">
    <source>
        <dbReference type="PROSITE" id="PS50112"/>
    </source>
</evidence>
<evidence type="ECO:0000256" key="1">
    <source>
        <dbReference type="ARBA" id="ARBA00000085"/>
    </source>
</evidence>
<evidence type="ECO:0000256" key="5">
    <source>
        <dbReference type="ARBA" id="ARBA00022777"/>
    </source>
</evidence>
<dbReference type="NCBIfam" id="TIGR00229">
    <property type="entry name" value="sensory_box"/>
    <property type="match status" value="2"/>
</dbReference>
<protein>
    <recommendedName>
        <fullName evidence="2">histidine kinase</fullName>
        <ecNumber evidence="2">2.7.13.3</ecNumber>
    </recommendedName>
</protein>
<evidence type="ECO:0000313" key="11">
    <source>
        <dbReference type="Proteomes" id="UP001157960"/>
    </source>
</evidence>
<evidence type="ECO:0000256" key="6">
    <source>
        <dbReference type="SAM" id="Coils"/>
    </source>
</evidence>
<dbReference type="InterPro" id="IPR001610">
    <property type="entry name" value="PAC"/>
</dbReference>
<evidence type="ECO:0000259" key="9">
    <source>
        <dbReference type="PROSITE" id="PS50113"/>
    </source>
</evidence>
<dbReference type="InterPro" id="IPR003594">
    <property type="entry name" value="HATPase_dom"/>
</dbReference>
<dbReference type="InterPro" id="IPR004358">
    <property type="entry name" value="Sig_transdc_His_kin-like_C"/>
</dbReference>
<dbReference type="PRINTS" id="PR00344">
    <property type="entry name" value="BCTRLSENSOR"/>
</dbReference>
<reference evidence="10 11" key="1">
    <citation type="submission" date="2017-05" db="EMBL/GenBank/DDBJ databases">
        <authorList>
            <person name="Varghese N."/>
            <person name="Submissions S."/>
        </authorList>
    </citation>
    <scope>NUCLEOTIDE SEQUENCE [LARGE SCALE GENOMIC DNA]</scope>
    <source>
        <strain evidence="10 11">DSM 28214</strain>
    </source>
</reference>
<dbReference type="InterPro" id="IPR036097">
    <property type="entry name" value="HisK_dim/P_sf"/>
</dbReference>
<dbReference type="SMART" id="SM00388">
    <property type="entry name" value="HisKA"/>
    <property type="match status" value="1"/>
</dbReference>
<dbReference type="Pfam" id="PF02518">
    <property type="entry name" value="HATPase_c"/>
    <property type="match status" value="1"/>
</dbReference>
<dbReference type="Gene3D" id="1.10.287.130">
    <property type="match status" value="1"/>
</dbReference>
<name>A0ABY1NLH0_9FLAO</name>
<dbReference type="InterPro" id="IPR000014">
    <property type="entry name" value="PAS"/>
</dbReference>
<keyword evidence="6" id="KW-0175">Coiled coil</keyword>
<dbReference type="InterPro" id="IPR005467">
    <property type="entry name" value="His_kinase_dom"/>
</dbReference>
<dbReference type="SUPFAM" id="SSF55781">
    <property type="entry name" value="GAF domain-like"/>
    <property type="match status" value="1"/>
</dbReference>
<comment type="catalytic activity">
    <reaction evidence="1">
        <text>ATP + protein L-histidine = ADP + protein N-phospho-L-histidine.</text>
        <dbReference type="EC" id="2.7.13.3"/>
    </reaction>
</comment>
<comment type="caution">
    <text evidence="10">The sequence shown here is derived from an EMBL/GenBank/DDBJ whole genome shotgun (WGS) entry which is preliminary data.</text>
</comment>
<evidence type="ECO:0000256" key="2">
    <source>
        <dbReference type="ARBA" id="ARBA00012438"/>
    </source>
</evidence>
<evidence type="ECO:0000256" key="4">
    <source>
        <dbReference type="ARBA" id="ARBA00022679"/>
    </source>
</evidence>
<dbReference type="Pfam" id="PF01590">
    <property type="entry name" value="GAF"/>
    <property type="match status" value="1"/>
</dbReference>
<dbReference type="PROSITE" id="PS50113">
    <property type="entry name" value="PAC"/>
    <property type="match status" value="2"/>
</dbReference>
<dbReference type="InterPro" id="IPR036890">
    <property type="entry name" value="HATPase_C_sf"/>
</dbReference>
<keyword evidence="4" id="KW-0808">Transferase</keyword>
<dbReference type="SMART" id="SM00387">
    <property type="entry name" value="HATPase_c"/>
    <property type="match status" value="1"/>
</dbReference>
<keyword evidence="3" id="KW-0597">Phosphoprotein</keyword>
<feature type="domain" description="Histidine kinase" evidence="7">
    <location>
        <begin position="463"/>
        <end position="678"/>
    </location>
</feature>
<feature type="domain" description="PAC" evidence="9">
    <location>
        <begin position="405"/>
        <end position="459"/>
    </location>
</feature>
<dbReference type="PROSITE" id="PS50112">
    <property type="entry name" value="PAS"/>
    <property type="match status" value="1"/>
</dbReference>
<sequence length="678" mass="76424">MDDYNSINEQKRLEALYSYDILDTDTERDFDDLTALASAICDTPISLISFVDKDRQWFKSHHGLDARQTDRCHSFCSHAIQDPEHLMQVEDARKDVRFQDNPLVTGSPDIRFYAGMPLLDGDGYALGSLCVIDQKPKLLTKSQQKALQTVANQVIGKLLLRKNNRNLILANKNLSETNSKLKAAEEKLKEAIADLKESKDKIQNILDIVGEGIGITDSEGNIVYTNRRNQEIFQLDEKSMLGLSNVSSEWNNRRSDGSSMPHNEHPITVALATGNPVVDYILLVSDQNGNSKYLRMNAMPIKDANGTVNGAIGSFADITESYLWQQKLKESENSLQAAISSANLGTWQMNVQTKELTASTRMKELFGFYPDEPMSFPAAMGQIAESHRQLVNDIIESSISKDEPNEFEYPIVGYHDKKLRWVSATVQTYKNPGDNTISYLSGTIADITERKMDEQRRTDFVGMVSHELKNPLTAIKAYAHLVNRAAKNYNDNALEDKISKIDHQVNRMENLINGFLDVARIGEGKIKLEKSQFDMADLLKITEGECLNMITSHHLVFEHTTIAIVDADRNKVEQVLINFINNAVKYSPTDTVIYVKSFTKDGYVHITVKDQGMGIPGKDQGFIFDRFYRVESDAMKNKKGFGMGLYICKEIIERHNGQIGMESIEGIGSTFWFRLLLV</sequence>
<dbReference type="Pfam" id="PF00512">
    <property type="entry name" value="HisKA"/>
    <property type="match status" value="1"/>
</dbReference>
<feature type="domain" description="PAC" evidence="9">
    <location>
        <begin position="276"/>
        <end position="330"/>
    </location>
</feature>
<dbReference type="SUPFAM" id="SSF55874">
    <property type="entry name" value="ATPase domain of HSP90 chaperone/DNA topoisomerase II/histidine kinase"/>
    <property type="match status" value="1"/>
</dbReference>
<dbReference type="PANTHER" id="PTHR43047">
    <property type="entry name" value="TWO-COMPONENT HISTIDINE PROTEIN KINASE"/>
    <property type="match status" value="1"/>
</dbReference>
<dbReference type="EC" id="2.7.13.3" evidence="2"/>
<dbReference type="Pfam" id="PF08448">
    <property type="entry name" value="PAS_4"/>
    <property type="match status" value="1"/>
</dbReference>
<organism evidence="10 11">
    <name type="scientific">Chryseobacterium profundimaris</name>
    <dbReference type="NCBI Taxonomy" id="1387275"/>
    <lineage>
        <taxon>Bacteria</taxon>
        <taxon>Pseudomonadati</taxon>
        <taxon>Bacteroidota</taxon>
        <taxon>Flavobacteriia</taxon>
        <taxon>Flavobacteriales</taxon>
        <taxon>Weeksellaceae</taxon>
        <taxon>Chryseobacterium group</taxon>
        <taxon>Chryseobacterium</taxon>
    </lineage>
</organism>
<dbReference type="CDD" id="cd00082">
    <property type="entry name" value="HisKA"/>
    <property type="match status" value="1"/>
</dbReference>
<dbReference type="InterPro" id="IPR029016">
    <property type="entry name" value="GAF-like_dom_sf"/>
</dbReference>
<dbReference type="SUPFAM" id="SSF55785">
    <property type="entry name" value="PYP-like sensor domain (PAS domain)"/>
    <property type="match status" value="2"/>
</dbReference>
<keyword evidence="11" id="KW-1185">Reference proteome</keyword>
<dbReference type="EMBL" id="FXTZ01000002">
    <property type="protein sequence ID" value="SMP12897.1"/>
    <property type="molecule type" value="Genomic_DNA"/>
</dbReference>
<dbReference type="SMART" id="SM00086">
    <property type="entry name" value="PAC"/>
    <property type="match status" value="2"/>
</dbReference>
<dbReference type="InterPro" id="IPR003018">
    <property type="entry name" value="GAF"/>
</dbReference>
<evidence type="ECO:0000313" key="10">
    <source>
        <dbReference type="EMBL" id="SMP12897.1"/>
    </source>
</evidence>
<dbReference type="SUPFAM" id="SSF47384">
    <property type="entry name" value="Homodimeric domain of signal transducing histidine kinase"/>
    <property type="match status" value="1"/>
</dbReference>
<dbReference type="CDD" id="cd00075">
    <property type="entry name" value="HATPase"/>
    <property type="match status" value="1"/>
</dbReference>
<dbReference type="InterPro" id="IPR000700">
    <property type="entry name" value="PAS-assoc_C"/>
</dbReference>
<dbReference type="Gene3D" id="3.30.565.10">
    <property type="entry name" value="Histidine kinase-like ATPase, C-terminal domain"/>
    <property type="match status" value="1"/>
</dbReference>
<dbReference type="PANTHER" id="PTHR43047:SF72">
    <property type="entry name" value="OSMOSENSING HISTIDINE PROTEIN KINASE SLN1"/>
    <property type="match status" value="1"/>
</dbReference>
<dbReference type="InterPro" id="IPR003661">
    <property type="entry name" value="HisK_dim/P_dom"/>
</dbReference>
<dbReference type="RefSeq" id="WP_283421441.1">
    <property type="nucleotide sequence ID" value="NZ_FXTZ01000002.1"/>
</dbReference>
<dbReference type="InterPro" id="IPR013656">
    <property type="entry name" value="PAS_4"/>
</dbReference>
<dbReference type="CDD" id="cd00130">
    <property type="entry name" value="PAS"/>
    <property type="match status" value="1"/>
</dbReference>
<evidence type="ECO:0000256" key="3">
    <source>
        <dbReference type="ARBA" id="ARBA00022553"/>
    </source>
</evidence>
<dbReference type="InterPro" id="IPR035965">
    <property type="entry name" value="PAS-like_dom_sf"/>
</dbReference>
<dbReference type="PROSITE" id="PS50109">
    <property type="entry name" value="HIS_KIN"/>
    <property type="match status" value="1"/>
</dbReference>
<dbReference type="Gene3D" id="3.30.450.20">
    <property type="entry name" value="PAS domain"/>
    <property type="match status" value="2"/>
</dbReference>
<evidence type="ECO:0000259" key="7">
    <source>
        <dbReference type="PROSITE" id="PS50109"/>
    </source>
</evidence>
<dbReference type="Gene3D" id="3.30.450.40">
    <property type="match status" value="1"/>
</dbReference>
<gene>
    <name evidence="10" type="ORF">SAMN06264346_102505</name>
</gene>